<evidence type="ECO:0000313" key="3">
    <source>
        <dbReference type="Proteomes" id="UP001066276"/>
    </source>
</evidence>
<evidence type="ECO:0000313" key="2">
    <source>
        <dbReference type="EMBL" id="KAJ1145294.1"/>
    </source>
</evidence>
<feature type="region of interest" description="Disordered" evidence="1">
    <location>
        <begin position="132"/>
        <end position="166"/>
    </location>
</feature>
<sequence length="166" mass="18682">MKPIYWGGAFSTKRVVFRPVRGPAPCSAQGASASSRPGRTPAWMSRTTTRHVCRDPRDGRRRGCDEILRLGPRGLRYALRAALVSKKWKEVLAQREQGRKIVKKNCPGTLAPHQLAEQSCIMASNPLVFWTPGQEEQNRQGSVSENSDWGRDPRSKEWEGVGDRNR</sequence>
<name>A0AAV7R235_PLEWA</name>
<dbReference type="EMBL" id="JANPWB010000010">
    <property type="protein sequence ID" value="KAJ1145294.1"/>
    <property type="molecule type" value="Genomic_DNA"/>
</dbReference>
<accession>A0AAV7R235</accession>
<proteinExistence type="predicted"/>
<feature type="region of interest" description="Disordered" evidence="1">
    <location>
        <begin position="26"/>
        <end position="48"/>
    </location>
</feature>
<feature type="compositionally biased region" description="Basic and acidic residues" evidence="1">
    <location>
        <begin position="148"/>
        <end position="166"/>
    </location>
</feature>
<dbReference type="Proteomes" id="UP001066276">
    <property type="component" value="Chromosome 6"/>
</dbReference>
<keyword evidence="3" id="KW-1185">Reference proteome</keyword>
<evidence type="ECO:0000256" key="1">
    <source>
        <dbReference type="SAM" id="MobiDB-lite"/>
    </source>
</evidence>
<dbReference type="AlphaFoldDB" id="A0AAV7R235"/>
<gene>
    <name evidence="2" type="ORF">NDU88_011584</name>
</gene>
<reference evidence="2" key="1">
    <citation type="journal article" date="2022" name="bioRxiv">
        <title>Sequencing and chromosome-scale assembly of the giantPleurodeles waltlgenome.</title>
        <authorList>
            <person name="Brown T."/>
            <person name="Elewa A."/>
            <person name="Iarovenko S."/>
            <person name="Subramanian E."/>
            <person name="Araus A.J."/>
            <person name="Petzold A."/>
            <person name="Susuki M."/>
            <person name="Suzuki K.-i.T."/>
            <person name="Hayashi T."/>
            <person name="Toyoda A."/>
            <person name="Oliveira C."/>
            <person name="Osipova E."/>
            <person name="Leigh N.D."/>
            <person name="Simon A."/>
            <person name="Yun M.H."/>
        </authorList>
    </citation>
    <scope>NUCLEOTIDE SEQUENCE</scope>
    <source>
        <strain evidence="2">20211129_DDA</strain>
        <tissue evidence="2">Liver</tissue>
    </source>
</reference>
<organism evidence="2 3">
    <name type="scientific">Pleurodeles waltl</name>
    <name type="common">Iberian ribbed newt</name>
    <dbReference type="NCBI Taxonomy" id="8319"/>
    <lineage>
        <taxon>Eukaryota</taxon>
        <taxon>Metazoa</taxon>
        <taxon>Chordata</taxon>
        <taxon>Craniata</taxon>
        <taxon>Vertebrata</taxon>
        <taxon>Euteleostomi</taxon>
        <taxon>Amphibia</taxon>
        <taxon>Batrachia</taxon>
        <taxon>Caudata</taxon>
        <taxon>Salamandroidea</taxon>
        <taxon>Salamandridae</taxon>
        <taxon>Pleurodelinae</taxon>
        <taxon>Pleurodeles</taxon>
    </lineage>
</organism>
<comment type="caution">
    <text evidence="2">The sequence shown here is derived from an EMBL/GenBank/DDBJ whole genome shotgun (WGS) entry which is preliminary data.</text>
</comment>
<protein>
    <submittedName>
        <fullName evidence="2">Uncharacterized protein</fullName>
    </submittedName>
</protein>